<proteinExistence type="predicted"/>
<dbReference type="EMBL" id="MN739207">
    <property type="protein sequence ID" value="QHS93519.1"/>
    <property type="molecule type" value="Genomic_DNA"/>
</dbReference>
<reference evidence="1" key="1">
    <citation type="journal article" date="2020" name="Nature">
        <title>Giant virus diversity and host interactions through global metagenomics.</title>
        <authorList>
            <person name="Schulz F."/>
            <person name="Roux S."/>
            <person name="Paez-Espino D."/>
            <person name="Jungbluth S."/>
            <person name="Walsh D.A."/>
            <person name="Denef V.J."/>
            <person name="McMahon K.D."/>
            <person name="Konstantinidis K.T."/>
            <person name="Eloe-Fadrosh E.A."/>
            <person name="Kyrpides N.C."/>
            <person name="Woyke T."/>
        </authorList>
    </citation>
    <scope>NUCLEOTIDE SEQUENCE</scope>
    <source>
        <strain evidence="1">GVMAG-M-3300018080-19</strain>
    </source>
</reference>
<dbReference type="AlphaFoldDB" id="A0A6C0BPI8"/>
<accession>A0A6C0BPI8</accession>
<evidence type="ECO:0000313" key="1">
    <source>
        <dbReference type="EMBL" id="QHS93519.1"/>
    </source>
</evidence>
<organism evidence="1">
    <name type="scientific">viral metagenome</name>
    <dbReference type="NCBI Taxonomy" id="1070528"/>
    <lineage>
        <taxon>unclassified sequences</taxon>
        <taxon>metagenomes</taxon>
        <taxon>organismal metagenomes</taxon>
    </lineage>
</organism>
<sequence>MFKVRQTVIITNPGTLPNVTPNAYITYRLEHVNNPEVLLTT</sequence>
<protein>
    <submittedName>
        <fullName evidence="1">Uncharacterized protein</fullName>
    </submittedName>
</protein>
<name>A0A6C0BPI8_9ZZZZ</name>